<comment type="caution">
    <text evidence="2">The sequence shown here is derived from an EMBL/GenBank/DDBJ whole genome shotgun (WGS) entry which is preliminary data.</text>
</comment>
<dbReference type="Proteomes" id="UP000679722">
    <property type="component" value="Unassembled WGS sequence"/>
</dbReference>
<proteinExistence type="predicted"/>
<accession>A0ABS5H9Q2</accession>
<protein>
    <submittedName>
        <fullName evidence="2">Uncharacterized protein</fullName>
    </submittedName>
</protein>
<reference evidence="3" key="1">
    <citation type="submission" date="2023-07" db="EMBL/GenBank/DDBJ databases">
        <title>Marinomonas vulgaris A79, complete genome.</title>
        <authorList>
            <person name="Ying J.-J."/>
        </authorList>
    </citation>
    <scope>NUCLEOTIDE SEQUENCE [LARGE SCALE GENOMIC DNA]</scope>
    <source>
        <strain evidence="3">A79</strain>
    </source>
</reference>
<keyword evidence="1" id="KW-0472">Membrane</keyword>
<name>A0ABS5H9Q2_9GAMM</name>
<evidence type="ECO:0000313" key="3">
    <source>
        <dbReference type="Proteomes" id="UP000679722"/>
    </source>
</evidence>
<feature type="transmembrane region" description="Helical" evidence="1">
    <location>
        <begin position="21"/>
        <end position="44"/>
    </location>
</feature>
<keyword evidence="1" id="KW-0812">Transmembrane</keyword>
<feature type="transmembrane region" description="Helical" evidence="1">
    <location>
        <begin position="50"/>
        <end position="70"/>
    </location>
</feature>
<sequence>MSENKNVWFPAKKNGWGWGKPCAWQGWLVMVVYLVTIIILSYVIDPKVELTRWSISIGVSTALLILMYIWKGEAPNWQWKAIDKKKRRLFK</sequence>
<organism evidence="2 3">
    <name type="scientific">Marinomonas vulgaris</name>
    <dbReference type="NCBI Taxonomy" id="2823372"/>
    <lineage>
        <taxon>Bacteria</taxon>
        <taxon>Pseudomonadati</taxon>
        <taxon>Pseudomonadota</taxon>
        <taxon>Gammaproteobacteria</taxon>
        <taxon>Oceanospirillales</taxon>
        <taxon>Oceanospirillaceae</taxon>
        <taxon>Marinomonas</taxon>
    </lineage>
</organism>
<dbReference type="RefSeq" id="WP_211535657.1">
    <property type="nucleotide sequence ID" value="NZ_JAGSSV010000004.1"/>
</dbReference>
<evidence type="ECO:0000256" key="1">
    <source>
        <dbReference type="SAM" id="Phobius"/>
    </source>
</evidence>
<keyword evidence="3" id="KW-1185">Reference proteome</keyword>
<keyword evidence="1" id="KW-1133">Transmembrane helix</keyword>
<dbReference type="EMBL" id="JAGSSV010000004">
    <property type="protein sequence ID" value="MBR7888310.1"/>
    <property type="molecule type" value="Genomic_DNA"/>
</dbReference>
<gene>
    <name evidence="2" type="ORF">J9B83_05075</name>
</gene>
<evidence type="ECO:0000313" key="2">
    <source>
        <dbReference type="EMBL" id="MBR7888310.1"/>
    </source>
</evidence>